<keyword evidence="2" id="KW-0449">Lipoprotein</keyword>
<sequence>MVHTVKHHSSNIHHKLRITNRVASNGDSYTLDSPFYLPPLDSLSPPLTQPNHSPPFIPQSPSGPPPPPTSYGLLTPPPPSNAIHSPPANPPETAPPKHGFNSPSIFPGPPQVQPSPPKLVPKPPKQIPGQPISEPPVLNPPPRPPPHKGSQSGGWCVAKPTVPDSLIQAAMDYACGSGADCKSIQPNQACFQPNTLMAHASYAFNSYWQNTKGRGGTCDFGGTAMLITVDPTQWLAAIRWQIRANFWYCTLMQLLQQGRVPESREQLMINMESVKIRSSELQVQAFLLNKLTEFISRNSLT</sequence>
<keyword evidence="2" id="KW-0472">Membrane</keyword>
<keyword evidence="7" id="KW-1185">Reference proteome</keyword>
<comment type="subcellular location">
    <subcellularLocation>
        <location evidence="1">Cell membrane</location>
        <topology evidence="1">Lipid-anchor</topology>
        <topology evidence="1">GPI-anchor</topology>
    </subcellularLocation>
</comment>
<keyword evidence="2" id="KW-0336">GPI-anchor</keyword>
<dbReference type="Pfam" id="PF07983">
    <property type="entry name" value="X8"/>
    <property type="match status" value="1"/>
</dbReference>
<dbReference type="SMART" id="SM00768">
    <property type="entry name" value="X8"/>
    <property type="match status" value="1"/>
</dbReference>
<feature type="region of interest" description="Disordered" evidence="4">
    <location>
        <begin position="40"/>
        <end position="155"/>
    </location>
</feature>
<dbReference type="PRINTS" id="PR01217">
    <property type="entry name" value="PRICHEXTENSN"/>
</dbReference>
<feature type="compositionally biased region" description="Pro residues" evidence="4">
    <location>
        <begin position="133"/>
        <end position="144"/>
    </location>
</feature>
<reference evidence="6 7" key="1">
    <citation type="journal article" date="2024" name="G3 (Bethesda)">
        <title>Genome assembly of Hibiscus sabdariffa L. provides insights into metabolisms of medicinal natural products.</title>
        <authorList>
            <person name="Kim T."/>
        </authorList>
    </citation>
    <scope>NUCLEOTIDE SEQUENCE [LARGE SCALE GENOMIC DNA]</scope>
    <source>
        <strain evidence="6">TK-2024</strain>
        <tissue evidence="6">Old leaves</tissue>
    </source>
</reference>
<dbReference type="InterPro" id="IPR044788">
    <property type="entry name" value="X8_dom_prot"/>
</dbReference>
<feature type="compositionally biased region" description="Pro residues" evidence="4">
    <location>
        <begin position="106"/>
        <end position="126"/>
    </location>
</feature>
<evidence type="ECO:0000256" key="3">
    <source>
        <dbReference type="ARBA" id="ARBA00022729"/>
    </source>
</evidence>
<evidence type="ECO:0000256" key="2">
    <source>
        <dbReference type="ARBA" id="ARBA00022622"/>
    </source>
</evidence>
<comment type="caution">
    <text evidence="6">The sequence shown here is derived from an EMBL/GenBank/DDBJ whole genome shotgun (WGS) entry which is preliminary data.</text>
</comment>
<evidence type="ECO:0000256" key="1">
    <source>
        <dbReference type="ARBA" id="ARBA00004609"/>
    </source>
</evidence>
<organism evidence="6 7">
    <name type="scientific">Hibiscus sabdariffa</name>
    <name type="common">roselle</name>
    <dbReference type="NCBI Taxonomy" id="183260"/>
    <lineage>
        <taxon>Eukaryota</taxon>
        <taxon>Viridiplantae</taxon>
        <taxon>Streptophyta</taxon>
        <taxon>Embryophyta</taxon>
        <taxon>Tracheophyta</taxon>
        <taxon>Spermatophyta</taxon>
        <taxon>Magnoliopsida</taxon>
        <taxon>eudicotyledons</taxon>
        <taxon>Gunneridae</taxon>
        <taxon>Pentapetalae</taxon>
        <taxon>rosids</taxon>
        <taxon>malvids</taxon>
        <taxon>Malvales</taxon>
        <taxon>Malvaceae</taxon>
        <taxon>Malvoideae</taxon>
        <taxon>Hibiscus</taxon>
    </lineage>
</organism>
<evidence type="ECO:0000256" key="4">
    <source>
        <dbReference type="SAM" id="MobiDB-lite"/>
    </source>
</evidence>
<dbReference type="PANTHER" id="PTHR31044">
    <property type="entry name" value="BETA-1,3 GLUCANASE"/>
    <property type="match status" value="1"/>
</dbReference>
<accession>A0ABR2NYU9</accession>
<dbReference type="Gene3D" id="1.20.58.1040">
    <property type="match status" value="1"/>
</dbReference>
<name>A0ABR2NYU9_9ROSI</name>
<feature type="domain" description="X8" evidence="5">
    <location>
        <begin position="154"/>
        <end position="237"/>
    </location>
</feature>
<evidence type="ECO:0000313" key="7">
    <source>
        <dbReference type="Proteomes" id="UP001396334"/>
    </source>
</evidence>
<dbReference type="InterPro" id="IPR012946">
    <property type="entry name" value="X8"/>
</dbReference>
<evidence type="ECO:0000313" key="6">
    <source>
        <dbReference type="EMBL" id="KAK8981372.1"/>
    </source>
</evidence>
<keyword evidence="2" id="KW-0325">Glycoprotein</keyword>
<dbReference type="EMBL" id="JBBPBN010000090">
    <property type="protein sequence ID" value="KAK8981372.1"/>
    <property type="molecule type" value="Genomic_DNA"/>
</dbReference>
<keyword evidence="3" id="KW-0732">Signal</keyword>
<protein>
    <recommendedName>
        <fullName evidence="5">X8 domain-containing protein</fullName>
    </recommendedName>
</protein>
<proteinExistence type="predicted"/>
<dbReference type="Proteomes" id="UP001396334">
    <property type="component" value="Unassembled WGS sequence"/>
</dbReference>
<gene>
    <name evidence="6" type="ORF">V6N11_060044</name>
</gene>
<feature type="compositionally biased region" description="Pro residues" evidence="4">
    <location>
        <begin position="52"/>
        <end position="80"/>
    </location>
</feature>
<dbReference type="PANTHER" id="PTHR31044:SF118">
    <property type="entry name" value="MAJOR POLLEN ALLERGEN OLE E 10-LIKE"/>
    <property type="match status" value="1"/>
</dbReference>
<evidence type="ECO:0000259" key="5">
    <source>
        <dbReference type="SMART" id="SM00768"/>
    </source>
</evidence>